<name>A0ABW7N7W3_9BACT</name>
<dbReference type="InterPro" id="IPR041657">
    <property type="entry name" value="HTH_17"/>
</dbReference>
<dbReference type="InterPro" id="IPR010093">
    <property type="entry name" value="SinI_DNA-bd"/>
</dbReference>
<feature type="domain" description="Helix-turn-helix" evidence="1">
    <location>
        <begin position="13"/>
        <end position="59"/>
    </location>
</feature>
<protein>
    <submittedName>
        <fullName evidence="2">Helix-turn-helix domain-containing protein</fullName>
    </submittedName>
</protein>
<gene>
    <name evidence="2" type="ORF">ACHKAR_09015</name>
</gene>
<accession>A0ABW7N7W3</accession>
<keyword evidence="3" id="KW-1185">Reference proteome</keyword>
<dbReference type="EMBL" id="JBIPKE010000015">
    <property type="protein sequence ID" value="MFH6983577.1"/>
    <property type="molecule type" value="Genomic_DNA"/>
</dbReference>
<dbReference type="InterPro" id="IPR009061">
    <property type="entry name" value="DNA-bd_dom_put_sf"/>
</dbReference>
<dbReference type="NCBIfam" id="TIGR01764">
    <property type="entry name" value="excise"/>
    <property type="match status" value="1"/>
</dbReference>
<sequence length="63" mass="7324">MKKLKLAISDKEFLTLEDAARLLSVSRTTLYRLRKEGVLEVKKVGRKQYILRKSIDQLFNPSS</sequence>
<dbReference type="SUPFAM" id="SSF46955">
    <property type="entry name" value="Putative DNA-binding domain"/>
    <property type="match status" value="1"/>
</dbReference>
<proteinExistence type="predicted"/>
<dbReference type="RefSeq" id="WP_395417126.1">
    <property type="nucleotide sequence ID" value="NZ_JBIPKE010000015.1"/>
</dbReference>
<dbReference type="Proteomes" id="UP001610063">
    <property type="component" value="Unassembled WGS sequence"/>
</dbReference>
<dbReference type="Pfam" id="PF12728">
    <property type="entry name" value="HTH_17"/>
    <property type="match status" value="1"/>
</dbReference>
<evidence type="ECO:0000313" key="3">
    <source>
        <dbReference type="Proteomes" id="UP001610063"/>
    </source>
</evidence>
<evidence type="ECO:0000313" key="2">
    <source>
        <dbReference type="EMBL" id="MFH6983577.1"/>
    </source>
</evidence>
<comment type="caution">
    <text evidence="2">The sequence shown here is derived from an EMBL/GenBank/DDBJ whole genome shotgun (WGS) entry which is preliminary data.</text>
</comment>
<organism evidence="2 3">
    <name type="scientific">Marinoscillum luteum</name>
    <dbReference type="NCBI Taxonomy" id="861051"/>
    <lineage>
        <taxon>Bacteria</taxon>
        <taxon>Pseudomonadati</taxon>
        <taxon>Bacteroidota</taxon>
        <taxon>Cytophagia</taxon>
        <taxon>Cytophagales</taxon>
        <taxon>Reichenbachiellaceae</taxon>
        <taxon>Marinoscillum</taxon>
    </lineage>
</organism>
<reference evidence="2 3" key="1">
    <citation type="journal article" date="2013" name="Int. J. Syst. Evol. Microbiol.">
        <title>Marinoscillum luteum sp. nov., isolated from marine sediment.</title>
        <authorList>
            <person name="Cha I.T."/>
            <person name="Park S.J."/>
            <person name="Kim S.J."/>
            <person name="Kim J.G."/>
            <person name="Jung M.Y."/>
            <person name="Shin K.S."/>
            <person name="Kwon K.K."/>
            <person name="Yang S.H."/>
            <person name="Seo Y.S."/>
            <person name="Rhee S.K."/>
        </authorList>
    </citation>
    <scope>NUCLEOTIDE SEQUENCE [LARGE SCALE GENOMIC DNA]</scope>
    <source>
        <strain evidence="2 3">KCTC 23939</strain>
    </source>
</reference>
<evidence type="ECO:0000259" key="1">
    <source>
        <dbReference type="Pfam" id="PF12728"/>
    </source>
</evidence>